<comment type="caution">
    <text evidence="1">The sequence shown here is derived from an EMBL/GenBank/DDBJ whole genome shotgun (WGS) entry which is preliminary data.</text>
</comment>
<dbReference type="EMBL" id="LGUG01000004">
    <property type="protein sequence ID" value="KON98145.1"/>
    <property type="molecule type" value="Genomic_DNA"/>
</dbReference>
<sequence>MANFFMHMKATSASFRFVSLEKYVSITPVDYPYIEKRKMHASTCSLVFFSQGRDTAALWCQGRTGKTSGFLEAGDSCRSISSLASHAPYEKNKGDARRTRHSFLSIYG</sequence>
<reference evidence="1 2" key="1">
    <citation type="submission" date="2015-07" db="EMBL/GenBank/DDBJ databases">
        <title>Fjat-14205 dsm 2895.</title>
        <authorList>
            <person name="Liu B."/>
            <person name="Wang J."/>
            <person name="Zhu Y."/>
            <person name="Liu G."/>
            <person name="Chen Q."/>
            <person name="Chen Z."/>
            <person name="Lan J."/>
            <person name="Che J."/>
            <person name="Ge C."/>
            <person name="Shi H."/>
            <person name="Pan Z."/>
            <person name="Liu X."/>
        </authorList>
    </citation>
    <scope>NUCLEOTIDE SEQUENCE [LARGE SCALE GENOMIC DNA]</scope>
    <source>
        <strain evidence="1 2">DSM 2895</strain>
    </source>
</reference>
<evidence type="ECO:0000313" key="1">
    <source>
        <dbReference type="EMBL" id="KON98145.1"/>
    </source>
</evidence>
<protein>
    <submittedName>
        <fullName evidence="1">Uncharacterized protein</fullName>
    </submittedName>
</protein>
<evidence type="ECO:0000313" key="2">
    <source>
        <dbReference type="Proteomes" id="UP000037269"/>
    </source>
</evidence>
<keyword evidence="2" id="KW-1185">Reference proteome</keyword>
<proteinExistence type="predicted"/>
<dbReference type="Proteomes" id="UP000037269">
    <property type="component" value="Unassembled WGS sequence"/>
</dbReference>
<gene>
    <name evidence="1" type="ORF">AF333_24595</name>
</gene>
<name>A0A0D1W0M9_ANEMI</name>
<organism evidence="1 2">
    <name type="scientific">Aneurinibacillus migulanus</name>
    <name type="common">Bacillus migulanus</name>
    <dbReference type="NCBI Taxonomy" id="47500"/>
    <lineage>
        <taxon>Bacteria</taxon>
        <taxon>Bacillati</taxon>
        <taxon>Bacillota</taxon>
        <taxon>Bacilli</taxon>
        <taxon>Bacillales</taxon>
        <taxon>Paenibacillaceae</taxon>
        <taxon>Aneurinibacillus group</taxon>
        <taxon>Aneurinibacillus</taxon>
    </lineage>
</organism>
<accession>A0A0D1W0M9</accession>
<dbReference type="AlphaFoldDB" id="A0A0D1W0M9"/>
<dbReference type="PATRIC" id="fig|47500.8.peg.3480"/>